<dbReference type="GO" id="GO:0000428">
    <property type="term" value="C:DNA-directed RNA polymerase complex"/>
    <property type="evidence" value="ECO:0007669"/>
    <property type="project" value="UniProtKB-KW"/>
</dbReference>
<keyword evidence="5 10" id="KW-0548">Nucleotidyltransferase</keyword>
<name>A0A501WSM4_9GAMM</name>
<dbReference type="Gene3D" id="1.10.10.60">
    <property type="entry name" value="Homeodomain-like"/>
    <property type="match status" value="1"/>
</dbReference>
<keyword evidence="6 10" id="KW-0805">Transcription regulation</keyword>
<evidence type="ECO:0000256" key="2">
    <source>
        <dbReference type="ARBA" id="ARBA00019942"/>
    </source>
</evidence>
<evidence type="ECO:0000256" key="10">
    <source>
        <dbReference type="PIRNR" id="PIRNR000774"/>
    </source>
</evidence>
<comment type="similarity">
    <text evidence="1 10">Belongs to the sigma-54 factor family.</text>
</comment>
<evidence type="ECO:0000313" key="15">
    <source>
        <dbReference type="Proteomes" id="UP000315901"/>
    </source>
</evidence>
<evidence type="ECO:0000256" key="7">
    <source>
        <dbReference type="ARBA" id="ARBA00023082"/>
    </source>
</evidence>
<evidence type="ECO:0000256" key="1">
    <source>
        <dbReference type="ARBA" id="ARBA00008798"/>
    </source>
</evidence>
<evidence type="ECO:0000256" key="11">
    <source>
        <dbReference type="SAM" id="MobiDB-lite"/>
    </source>
</evidence>
<dbReference type="GO" id="GO:0003677">
    <property type="term" value="F:DNA binding"/>
    <property type="evidence" value="ECO:0007669"/>
    <property type="project" value="UniProtKB-KW"/>
</dbReference>
<dbReference type="AlphaFoldDB" id="A0A501WSM4"/>
<evidence type="ECO:0000259" key="12">
    <source>
        <dbReference type="Pfam" id="PF04552"/>
    </source>
</evidence>
<dbReference type="GO" id="GO:0016987">
    <property type="term" value="F:sigma factor activity"/>
    <property type="evidence" value="ECO:0007669"/>
    <property type="project" value="UniProtKB-KW"/>
</dbReference>
<dbReference type="InterPro" id="IPR007046">
    <property type="entry name" value="RNA_pol_sigma_54_core-bd"/>
</dbReference>
<dbReference type="Pfam" id="PF00309">
    <property type="entry name" value="Sigma54_AID"/>
    <property type="match status" value="1"/>
</dbReference>
<dbReference type="PRINTS" id="PR00045">
    <property type="entry name" value="SIGMA54FCT"/>
</dbReference>
<evidence type="ECO:0000256" key="4">
    <source>
        <dbReference type="ARBA" id="ARBA00022679"/>
    </source>
</evidence>
<dbReference type="InterPro" id="IPR038709">
    <property type="entry name" value="RpoN_core-bd_sf"/>
</dbReference>
<keyword evidence="3 10" id="KW-0240">DNA-directed RNA polymerase</keyword>
<comment type="caution">
    <text evidence="14">The sequence shown here is derived from an EMBL/GenBank/DDBJ whole genome shotgun (WGS) entry which is preliminary data.</text>
</comment>
<feature type="domain" description="RNA polymerase sigma factor 54 core-binding" evidence="13">
    <location>
        <begin position="121"/>
        <end position="315"/>
    </location>
</feature>
<dbReference type="PIRSF" id="PIRSF000774">
    <property type="entry name" value="RpoN"/>
    <property type="match status" value="1"/>
</dbReference>
<keyword evidence="15" id="KW-1185">Reference proteome</keyword>
<keyword evidence="7 10" id="KW-0731">Sigma factor</keyword>
<feature type="region of interest" description="Disordered" evidence="11">
    <location>
        <begin position="58"/>
        <end position="87"/>
    </location>
</feature>
<evidence type="ECO:0000256" key="8">
    <source>
        <dbReference type="ARBA" id="ARBA00023125"/>
    </source>
</evidence>
<sequence>MKQSLQLKLGQQLTMTPQLQQAIRLLQLSTLDLQQEIHDFLESNPLLELDDNEQLITDTSSIEQDKSNNEEKTTSSEEDRVDSEWTDSIPSELTIDSNWDDTFQNAASASDSPSYDGEFDFDSRNSATEDLQDHLIWQLNLTPMSERDLEIAYSIVECVQPDGYLSITLDELFDALSDTLDDLEMDELVAVQHRLQRFDPVGCCSQDLRESLLIQLEAFTEHPLYRSTVLVVDQYLALLGSRDYAQLSRKTKLKEQALSEVITLIQQLNPRPGAAIDSGDTDYVIPDVTVKKRNGVWQVELNNDALPPVKINETYSAMVETASSEDVSYIKNSLQEAKWFIKSLQSRNETLLKVASCIVSKQIEFFEIGEEAMKPMVLHDVAEEVGMHESTISRVTTQKYMHTPRGIFELKYFFSSHVNTASGGECSSTAIRAMIKKLVAEEPAKKPLSDNKLASILADQGIQVARRTVAKYREAMNIPPSNERKRLI</sequence>
<protein>
    <recommendedName>
        <fullName evidence="2 10">RNA polymerase sigma-54 factor</fullName>
    </recommendedName>
</protein>
<dbReference type="RefSeq" id="WP_140588259.1">
    <property type="nucleotide sequence ID" value="NZ_VFRR01000012.1"/>
</dbReference>
<dbReference type="PROSITE" id="PS00717">
    <property type="entry name" value="SIGMA54_1"/>
    <property type="match status" value="1"/>
</dbReference>
<dbReference type="InterPro" id="IPR007634">
    <property type="entry name" value="RNA_pol_sigma_54_DNA-bd"/>
</dbReference>
<feature type="domain" description="RNA polymerase sigma factor 54 DNA-binding" evidence="12">
    <location>
        <begin position="328"/>
        <end position="486"/>
    </location>
</feature>
<dbReference type="FunFam" id="1.10.10.60:FF:000045">
    <property type="entry name" value="RNA polymerase sigma-54 factor"/>
    <property type="match status" value="1"/>
</dbReference>
<dbReference type="NCBIfam" id="TIGR02395">
    <property type="entry name" value="rpoN_sigma"/>
    <property type="match status" value="1"/>
</dbReference>
<dbReference type="EMBL" id="VFRR01000012">
    <property type="protein sequence ID" value="TPE52358.1"/>
    <property type="molecule type" value="Genomic_DNA"/>
</dbReference>
<evidence type="ECO:0000259" key="13">
    <source>
        <dbReference type="Pfam" id="PF04963"/>
    </source>
</evidence>
<dbReference type="NCBIfam" id="NF004595">
    <property type="entry name" value="PRK05932.1-2"/>
    <property type="match status" value="1"/>
</dbReference>
<dbReference type="PROSITE" id="PS50044">
    <property type="entry name" value="SIGMA54_3"/>
    <property type="match status" value="1"/>
</dbReference>
<dbReference type="Pfam" id="PF04552">
    <property type="entry name" value="Sigma54_DBD"/>
    <property type="match status" value="1"/>
</dbReference>
<dbReference type="InterPro" id="IPR000394">
    <property type="entry name" value="RNA_pol_sigma_54"/>
</dbReference>
<accession>A0A501WSM4</accession>
<evidence type="ECO:0000256" key="3">
    <source>
        <dbReference type="ARBA" id="ARBA00022478"/>
    </source>
</evidence>
<feature type="compositionally biased region" description="Basic and acidic residues" evidence="11">
    <location>
        <begin position="63"/>
        <end position="78"/>
    </location>
</feature>
<dbReference type="Pfam" id="PF04963">
    <property type="entry name" value="Sigma54_CBD"/>
    <property type="match status" value="1"/>
</dbReference>
<dbReference type="GO" id="GO:0006352">
    <property type="term" value="P:DNA-templated transcription initiation"/>
    <property type="evidence" value="ECO:0007669"/>
    <property type="project" value="InterPro"/>
</dbReference>
<keyword evidence="9 10" id="KW-0804">Transcription</keyword>
<proteinExistence type="inferred from homology"/>
<evidence type="ECO:0000256" key="5">
    <source>
        <dbReference type="ARBA" id="ARBA00022695"/>
    </source>
</evidence>
<dbReference type="Gene3D" id="1.10.10.1330">
    <property type="entry name" value="RNA polymerase sigma-54 factor, core-binding domain"/>
    <property type="match status" value="1"/>
</dbReference>
<evidence type="ECO:0000256" key="9">
    <source>
        <dbReference type="ARBA" id="ARBA00023163"/>
    </source>
</evidence>
<dbReference type="PROSITE" id="PS00718">
    <property type="entry name" value="SIGMA54_2"/>
    <property type="match status" value="1"/>
</dbReference>
<comment type="function">
    <text evidence="10">Sigma factors are initiation factors that promote the attachment of RNA polymerase to specific initiation sites and are then released.</text>
</comment>
<organism evidence="14 15">
    <name type="scientific">Maribrevibacterium harenarium</name>
    <dbReference type="NCBI Taxonomy" id="2589817"/>
    <lineage>
        <taxon>Bacteria</taxon>
        <taxon>Pseudomonadati</taxon>
        <taxon>Pseudomonadota</taxon>
        <taxon>Gammaproteobacteria</taxon>
        <taxon>Oceanospirillales</taxon>
        <taxon>Oceanospirillaceae</taxon>
        <taxon>Maribrevibacterium</taxon>
    </lineage>
</organism>
<dbReference type="PANTHER" id="PTHR32248">
    <property type="entry name" value="RNA POLYMERASE SIGMA-54 FACTOR"/>
    <property type="match status" value="1"/>
</dbReference>
<keyword evidence="4 10" id="KW-0808">Transferase</keyword>
<dbReference type="OrthoDB" id="9814402at2"/>
<reference evidence="14 15" key="1">
    <citation type="submission" date="2019-06" db="EMBL/GenBank/DDBJ databases">
        <title>A novel bacterium of genus Marinomonas, isolated from coastal sand.</title>
        <authorList>
            <person name="Huang H."/>
            <person name="Mo K."/>
            <person name="Hu Y."/>
        </authorList>
    </citation>
    <scope>NUCLEOTIDE SEQUENCE [LARGE SCALE GENOMIC DNA]</scope>
    <source>
        <strain evidence="14 15">HB171799</strain>
    </source>
</reference>
<dbReference type="GO" id="GO:0016779">
    <property type="term" value="F:nucleotidyltransferase activity"/>
    <property type="evidence" value="ECO:0007669"/>
    <property type="project" value="UniProtKB-KW"/>
</dbReference>
<dbReference type="Proteomes" id="UP000315901">
    <property type="component" value="Unassembled WGS sequence"/>
</dbReference>
<keyword evidence="8 10" id="KW-0238">DNA-binding</keyword>
<dbReference type="GO" id="GO:0001216">
    <property type="term" value="F:DNA-binding transcription activator activity"/>
    <property type="evidence" value="ECO:0007669"/>
    <property type="project" value="InterPro"/>
</dbReference>
<evidence type="ECO:0000256" key="6">
    <source>
        <dbReference type="ARBA" id="ARBA00023015"/>
    </source>
</evidence>
<dbReference type="PANTHER" id="PTHR32248:SF4">
    <property type="entry name" value="RNA POLYMERASE SIGMA-54 FACTOR"/>
    <property type="match status" value="1"/>
</dbReference>
<evidence type="ECO:0000313" key="14">
    <source>
        <dbReference type="EMBL" id="TPE52358.1"/>
    </source>
</evidence>
<dbReference type="NCBIfam" id="NF009118">
    <property type="entry name" value="PRK12469.1"/>
    <property type="match status" value="1"/>
</dbReference>
<gene>
    <name evidence="14" type="ORF">FJM67_07925</name>
</gene>